<dbReference type="InterPro" id="IPR023401">
    <property type="entry name" value="ODC_N"/>
</dbReference>
<dbReference type="InterPro" id="IPR003462">
    <property type="entry name" value="ODC_Mu_crystall"/>
</dbReference>
<comment type="caution">
    <text evidence="1">The sequence shown here is derived from an EMBL/GenBank/DDBJ whole genome shotgun (WGS) entry which is preliminary data.</text>
</comment>
<accession>A0A543B1I4</accession>
<dbReference type="AlphaFoldDB" id="A0A543B1I4"/>
<dbReference type="Gene3D" id="3.40.50.720">
    <property type="entry name" value="NAD(P)-binding Rossmann-like Domain"/>
    <property type="match status" value="1"/>
</dbReference>
<dbReference type="OrthoDB" id="9809203at2"/>
<dbReference type="Gene3D" id="3.30.1780.10">
    <property type="entry name" value="ornithine cyclodeaminase, domain 1"/>
    <property type="match status" value="1"/>
</dbReference>
<protein>
    <submittedName>
        <fullName evidence="1">Ornithine cyclodeaminase</fullName>
    </submittedName>
</protein>
<dbReference type="EMBL" id="VFOW01000001">
    <property type="protein sequence ID" value="TQL78694.1"/>
    <property type="molecule type" value="Genomic_DNA"/>
</dbReference>
<dbReference type="InterPro" id="IPR036291">
    <property type="entry name" value="NAD(P)-bd_dom_sf"/>
</dbReference>
<gene>
    <name evidence="1" type="ORF">FB566_4285</name>
</gene>
<sequence>MTTPLFTDDDLAERFNDARSTIATMRDAILAAHHGRMLTPPRVHAPLGGDSRLTYTVGRRIGHWFGYRSYDTATGGDQIIVVQDDSTGEVLGMSVGRTLGHVRVGAIGGVACDALAPAQASTLGLIGTGPQAWMQLWAIHAVRPLTEVKVFSRTVERRQQFAANAAKRYGIDVIATGTPDSAVEGMDMVALATSSGEPVVDAAAITAEFVTTLGPKQVNRHEFPIELAERFPTIVTDSPPQVRDYDPPFMFSGTATGQRMTSLGSILDGQPASGAALFCSVGLAGTDTWLLADLIGR</sequence>
<dbReference type="InParanoid" id="A0A543B1I4"/>
<dbReference type="PANTHER" id="PTHR13812:SF19">
    <property type="entry name" value="KETIMINE REDUCTASE MU-CRYSTALLIN"/>
    <property type="match status" value="1"/>
</dbReference>
<dbReference type="Proteomes" id="UP000317043">
    <property type="component" value="Unassembled WGS sequence"/>
</dbReference>
<dbReference type="RefSeq" id="WP_142043417.1">
    <property type="nucleotide sequence ID" value="NZ_JBHTGS010000003.1"/>
</dbReference>
<evidence type="ECO:0000313" key="2">
    <source>
        <dbReference type="Proteomes" id="UP000317043"/>
    </source>
</evidence>
<dbReference type="Pfam" id="PF02423">
    <property type="entry name" value="OCD_Mu_crystall"/>
    <property type="match status" value="1"/>
</dbReference>
<dbReference type="SUPFAM" id="SSF51735">
    <property type="entry name" value="NAD(P)-binding Rossmann-fold domains"/>
    <property type="match status" value="1"/>
</dbReference>
<evidence type="ECO:0000313" key="1">
    <source>
        <dbReference type="EMBL" id="TQL78694.1"/>
    </source>
</evidence>
<keyword evidence="2" id="KW-1185">Reference proteome</keyword>
<reference evidence="1 2" key="1">
    <citation type="submission" date="2019-06" db="EMBL/GenBank/DDBJ databases">
        <title>Sequencing the genomes of 1000 actinobacteria strains.</title>
        <authorList>
            <person name="Klenk H.-P."/>
        </authorList>
    </citation>
    <scope>NUCLEOTIDE SEQUENCE [LARGE SCALE GENOMIC DNA]</scope>
    <source>
        <strain evidence="1 2">DSM 45928</strain>
    </source>
</reference>
<dbReference type="GO" id="GO:0005737">
    <property type="term" value="C:cytoplasm"/>
    <property type="evidence" value="ECO:0007669"/>
    <property type="project" value="TreeGrafter"/>
</dbReference>
<proteinExistence type="predicted"/>
<organism evidence="1 2">
    <name type="scientific">Stackebrandtia endophytica</name>
    <dbReference type="NCBI Taxonomy" id="1496996"/>
    <lineage>
        <taxon>Bacteria</taxon>
        <taxon>Bacillati</taxon>
        <taxon>Actinomycetota</taxon>
        <taxon>Actinomycetes</taxon>
        <taxon>Glycomycetales</taxon>
        <taxon>Glycomycetaceae</taxon>
        <taxon>Stackebrandtia</taxon>
    </lineage>
</organism>
<dbReference type="PANTHER" id="PTHR13812">
    <property type="entry name" value="KETIMINE REDUCTASE MU-CRYSTALLIN"/>
    <property type="match status" value="1"/>
</dbReference>
<name>A0A543B1I4_9ACTN</name>